<dbReference type="GO" id="GO:0000287">
    <property type="term" value="F:magnesium ion binding"/>
    <property type="evidence" value="ECO:0007669"/>
    <property type="project" value="TreeGrafter"/>
</dbReference>
<evidence type="ECO:0000313" key="4">
    <source>
        <dbReference type="Proteomes" id="UP001280121"/>
    </source>
</evidence>
<evidence type="ECO:0000313" key="3">
    <source>
        <dbReference type="EMBL" id="KAK2644145.1"/>
    </source>
</evidence>
<evidence type="ECO:0008006" key="5">
    <source>
        <dbReference type="Google" id="ProtNLM"/>
    </source>
</evidence>
<dbReference type="Gene3D" id="1.50.10.130">
    <property type="entry name" value="Terpene synthase, N-terminal domain"/>
    <property type="match status" value="1"/>
</dbReference>
<protein>
    <recommendedName>
        <fullName evidence="5">Terpene synthase N-terminal domain-containing protein</fullName>
    </recommendedName>
</protein>
<dbReference type="Gene3D" id="1.50.10.160">
    <property type="match status" value="2"/>
</dbReference>
<dbReference type="GO" id="GO:0016102">
    <property type="term" value="P:diterpenoid biosynthetic process"/>
    <property type="evidence" value="ECO:0007669"/>
    <property type="project" value="TreeGrafter"/>
</dbReference>
<proteinExistence type="predicted"/>
<dbReference type="PANTHER" id="PTHR31739:SF25">
    <property type="entry name" value="(E,E)-GERANYLLINALOOL SYNTHASE"/>
    <property type="match status" value="1"/>
</dbReference>
<organism evidence="3 4">
    <name type="scientific">Dipteronia dyeriana</name>
    <dbReference type="NCBI Taxonomy" id="168575"/>
    <lineage>
        <taxon>Eukaryota</taxon>
        <taxon>Viridiplantae</taxon>
        <taxon>Streptophyta</taxon>
        <taxon>Embryophyta</taxon>
        <taxon>Tracheophyta</taxon>
        <taxon>Spermatophyta</taxon>
        <taxon>Magnoliopsida</taxon>
        <taxon>eudicotyledons</taxon>
        <taxon>Gunneridae</taxon>
        <taxon>Pentapetalae</taxon>
        <taxon>rosids</taxon>
        <taxon>malvids</taxon>
        <taxon>Sapindales</taxon>
        <taxon>Sapindaceae</taxon>
        <taxon>Hippocastanoideae</taxon>
        <taxon>Acereae</taxon>
        <taxon>Dipteronia</taxon>
    </lineage>
</organism>
<evidence type="ECO:0000256" key="1">
    <source>
        <dbReference type="ARBA" id="ARBA00001946"/>
    </source>
</evidence>
<gene>
    <name evidence="3" type="ORF">Ddye_019340</name>
</gene>
<dbReference type="GO" id="GO:0010333">
    <property type="term" value="F:terpene synthase activity"/>
    <property type="evidence" value="ECO:0007669"/>
    <property type="project" value="InterPro"/>
</dbReference>
<dbReference type="SUPFAM" id="SSF48239">
    <property type="entry name" value="Terpenoid cyclases/Protein prenyltransferases"/>
    <property type="match status" value="2"/>
</dbReference>
<dbReference type="InterPro" id="IPR008930">
    <property type="entry name" value="Terpenoid_cyclase/PrenylTrfase"/>
</dbReference>
<name>A0AAD9WVX9_9ROSI</name>
<dbReference type="InterPro" id="IPR036965">
    <property type="entry name" value="Terpene_synth_N_sf"/>
</dbReference>
<accession>A0AAD9WVX9</accession>
<reference evidence="3" key="1">
    <citation type="journal article" date="2023" name="Plant J.">
        <title>Genome sequences and population genomics provide insights into the demographic history, inbreeding, and mutation load of two 'living fossil' tree species of Dipteronia.</title>
        <authorList>
            <person name="Feng Y."/>
            <person name="Comes H.P."/>
            <person name="Chen J."/>
            <person name="Zhu S."/>
            <person name="Lu R."/>
            <person name="Zhang X."/>
            <person name="Li P."/>
            <person name="Qiu J."/>
            <person name="Olsen K.M."/>
            <person name="Qiu Y."/>
        </authorList>
    </citation>
    <scope>NUCLEOTIDE SEQUENCE</scope>
    <source>
        <strain evidence="3">KIB01</strain>
    </source>
</reference>
<evidence type="ECO:0000256" key="2">
    <source>
        <dbReference type="ARBA" id="ARBA00022842"/>
    </source>
</evidence>
<keyword evidence="4" id="KW-1185">Reference proteome</keyword>
<dbReference type="AlphaFoldDB" id="A0AAD9WVX9"/>
<comment type="cofactor">
    <cofactor evidence="1">
        <name>Mg(2+)</name>
        <dbReference type="ChEBI" id="CHEBI:18420"/>
    </cofactor>
</comment>
<dbReference type="Proteomes" id="UP001280121">
    <property type="component" value="Unassembled WGS sequence"/>
</dbReference>
<sequence>MVSHGSTFFCLNWVLNNQREQGFWGDCGNGHGRPTIESLPATLACLIVLRRWNSGKPQVEKGLAFVNANVEKLLEENYGRFPRCEELVDKHHYPPLLSYIEALSFYDINREDIVKNLSDDGSLFQSPSATARAFMATGNEKCLAHLQSLVQRCPNGDPPRYPVYEDLIKLCVVNRLQWLGLAEHFIKEIEEVLAQVYRATDFMVPEEYEVQEARLFSRKSLEKIISLGKIRGQDNSSFPSFHKVV</sequence>
<dbReference type="EMBL" id="JANJYI010000006">
    <property type="protein sequence ID" value="KAK2644145.1"/>
    <property type="molecule type" value="Genomic_DNA"/>
</dbReference>
<dbReference type="PANTHER" id="PTHR31739">
    <property type="entry name" value="ENT-COPALYL DIPHOSPHATE SYNTHASE, CHLOROPLASTIC"/>
    <property type="match status" value="1"/>
</dbReference>
<comment type="caution">
    <text evidence="3">The sequence shown here is derived from an EMBL/GenBank/DDBJ whole genome shotgun (WGS) entry which is preliminary data.</text>
</comment>
<dbReference type="InterPro" id="IPR050148">
    <property type="entry name" value="Terpene_synthase-like"/>
</dbReference>
<keyword evidence="2" id="KW-0460">Magnesium</keyword>